<dbReference type="InterPro" id="IPR036291">
    <property type="entry name" value="NAD(P)-bd_dom_sf"/>
</dbReference>
<organism evidence="3 4">
    <name type="scientific">Thermogutta terrifontis</name>
    <dbReference type="NCBI Taxonomy" id="1331910"/>
    <lineage>
        <taxon>Bacteria</taxon>
        <taxon>Pseudomonadati</taxon>
        <taxon>Planctomycetota</taxon>
        <taxon>Planctomycetia</taxon>
        <taxon>Pirellulales</taxon>
        <taxon>Thermoguttaceae</taxon>
        <taxon>Thermogutta</taxon>
    </lineage>
</organism>
<gene>
    <name evidence="3" type="ORF">THTE_3788</name>
</gene>
<evidence type="ECO:0000259" key="2">
    <source>
        <dbReference type="Pfam" id="PF19051"/>
    </source>
</evidence>
<dbReference type="InterPro" id="IPR043906">
    <property type="entry name" value="Gfo/Idh/MocA_OxRdtase_bact_C"/>
</dbReference>
<evidence type="ECO:0000313" key="3">
    <source>
        <dbReference type="EMBL" id="ASV76389.1"/>
    </source>
</evidence>
<evidence type="ECO:0000313" key="4">
    <source>
        <dbReference type="Proteomes" id="UP000215086"/>
    </source>
</evidence>
<feature type="domain" description="Gfo/Idh/MocA-like oxidoreductase N-terminal" evidence="1">
    <location>
        <begin position="54"/>
        <end position="154"/>
    </location>
</feature>
<protein>
    <submittedName>
        <fullName evidence="3">Uncharacterized protein</fullName>
    </submittedName>
</protein>
<keyword evidence="4" id="KW-1185">Reference proteome</keyword>
<dbReference type="AlphaFoldDB" id="A0A286RK98"/>
<dbReference type="Pfam" id="PF19051">
    <property type="entry name" value="GFO_IDH_MocA_C2"/>
    <property type="match status" value="1"/>
</dbReference>
<name>A0A286RK98_9BACT</name>
<dbReference type="Pfam" id="PF01408">
    <property type="entry name" value="GFO_IDH_MocA"/>
    <property type="match status" value="1"/>
</dbReference>
<feature type="domain" description="Gfo/Idh/MocA-like oxidoreductase bacterial type C-terminal" evidence="2">
    <location>
        <begin position="201"/>
        <end position="445"/>
    </location>
</feature>
<dbReference type="Gene3D" id="3.30.360.10">
    <property type="entry name" value="Dihydrodipicolinate Reductase, domain 2"/>
    <property type="match status" value="1"/>
</dbReference>
<reference evidence="3 4" key="1">
    <citation type="journal article" name="Front. Microbiol.">
        <title>Sugar Metabolism of the First Thermophilic Planctomycete Thermogutta terrifontis: Comparative Genomic and Transcriptomic Approaches.</title>
        <authorList>
            <person name="Elcheninov A.G."/>
            <person name="Menzel P."/>
            <person name="Gudbergsdottir S.R."/>
            <person name="Slesarev A.I."/>
            <person name="Kadnikov V.V."/>
            <person name="Krogh A."/>
            <person name="Bonch-Osmolovskaya E.A."/>
            <person name="Peng X."/>
            <person name="Kublanov I.V."/>
        </authorList>
    </citation>
    <scope>NUCLEOTIDE SEQUENCE [LARGE SCALE GENOMIC DNA]</scope>
    <source>
        <strain evidence="3 4">R1</strain>
    </source>
</reference>
<evidence type="ECO:0000259" key="1">
    <source>
        <dbReference type="Pfam" id="PF01408"/>
    </source>
</evidence>
<sequence length="446" mass="49791">MKRTLSRRDCLKLTATISTGTLILPSRLAFGYEANEKVNVAVIAVGGRGGANLQGVAGENVVALCDVDRRPLEAAARRFPQAHIYTDYRELLDKEKTLDAVVVSTPDHMHAPICLRAMKQGLHCYCEKPLTRTVFEAYEMARVAAEKKLVTHMGTPGRGSAGTVRLVEIIRSGAIGDVTEVHYWTNRPIWPQGFDRPQGEDPVPNYLDWNSWLGVAPARPYKEKWPEGHPVYKLPPQRLHSGWVYHPFVWRGWWDFGTGALGDIAPHMWHSAYWGLELDAPESVEIVETSGPMTEMFPLATILRFNFPAKGNRPAVKLYWYDGGKTPPADLLGVKEVPEGGSLIVGTKGMIGVGHKSEQDFPDVPQTLRRYGDMYSEWIAGIKTGDPERPSCPFSYAGPLTMAYLLGNIALKVGSRIEWDAKNQRITSPAEANQWLKPEYRQGWEV</sequence>
<dbReference type="SUPFAM" id="SSF55347">
    <property type="entry name" value="Glyceraldehyde-3-phosphate dehydrogenase-like, C-terminal domain"/>
    <property type="match status" value="1"/>
</dbReference>
<dbReference type="SUPFAM" id="SSF51735">
    <property type="entry name" value="NAD(P)-binding Rossmann-fold domains"/>
    <property type="match status" value="1"/>
</dbReference>
<dbReference type="PANTHER" id="PTHR43818:SF10">
    <property type="entry name" value="NADH-DEPENDENT DEHYDROGENASE-RELATED"/>
    <property type="match status" value="1"/>
</dbReference>
<dbReference type="InterPro" id="IPR050463">
    <property type="entry name" value="Gfo/Idh/MocA_oxidrdct_glycsds"/>
</dbReference>
<proteinExistence type="predicted"/>
<dbReference type="PANTHER" id="PTHR43818">
    <property type="entry name" value="BCDNA.GH03377"/>
    <property type="match status" value="1"/>
</dbReference>
<dbReference type="Proteomes" id="UP000215086">
    <property type="component" value="Chromosome"/>
</dbReference>
<dbReference type="EMBL" id="CP018477">
    <property type="protein sequence ID" value="ASV76389.1"/>
    <property type="molecule type" value="Genomic_DNA"/>
</dbReference>
<dbReference type="InterPro" id="IPR000683">
    <property type="entry name" value="Gfo/Idh/MocA-like_OxRdtase_N"/>
</dbReference>
<dbReference type="OrthoDB" id="255433at2"/>
<accession>A0A286RK98</accession>
<dbReference type="RefSeq" id="WP_157732139.1">
    <property type="nucleotide sequence ID" value="NZ_CP018477.1"/>
</dbReference>
<dbReference type="Gene3D" id="3.40.50.720">
    <property type="entry name" value="NAD(P)-binding Rossmann-like Domain"/>
    <property type="match status" value="1"/>
</dbReference>
<dbReference type="KEGG" id="ttf:THTE_3788"/>
<dbReference type="GO" id="GO:0000166">
    <property type="term" value="F:nucleotide binding"/>
    <property type="evidence" value="ECO:0007669"/>
    <property type="project" value="InterPro"/>
</dbReference>